<evidence type="ECO:0000313" key="2">
    <source>
        <dbReference type="EMBL" id="SDG70885.1"/>
    </source>
</evidence>
<dbReference type="InterPro" id="IPR050266">
    <property type="entry name" value="AB_hydrolase_sf"/>
</dbReference>
<accession>A0A1G7WFS1</accession>
<dbReference type="GO" id="GO:0003824">
    <property type="term" value="F:catalytic activity"/>
    <property type="evidence" value="ECO:0007669"/>
    <property type="project" value="UniProtKB-ARBA"/>
</dbReference>
<dbReference type="OrthoDB" id="27092at2"/>
<dbReference type="SUPFAM" id="SSF53474">
    <property type="entry name" value="alpha/beta-Hydrolases"/>
    <property type="match status" value="1"/>
</dbReference>
<dbReference type="Proteomes" id="UP000199009">
    <property type="component" value="Chromosome I"/>
</dbReference>
<dbReference type="Gene3D" id="3.40.50.1820">
    <property type="entry name" value="alpha/beta hydrolase"/>
    <property type="match status" value="1"/>
</dbReference>
<dbReference type="STRING" id="370764.SAMN04489810_1062"/>
<proteinExistence type="predicted"/>
<evidence type="ECO:0000313" key="3">
    <source>
        <dbReference type="Proteomes" id="UP000199009"/>
    </source>
</evidence>
<dbReference type="PANTHER" id="PTHR43798">
    <property type="entry name" value="MONOACYLGLYCEROL LIPASE"/>
    <property type="match status" value="1"/>
</dbReference>
<evidence type="ECO:0000259" key="1">
    <source>
        <dbReference type="Pfam" id="PF00561"/>
    </source>
</evidence>
<dbReference type="InterPro" id="IPR000073">
    <property type="entry name" value="AB_hydrolase_1"/>
</dbReference>
<feature type="domain" description="AB hydrolase-1" evidence="1">
    <location>
        <begin position="34"/>
        <end position="167"/>
    </location>
</feature>
<gene>
    <name evidence="2" type="ORF">SAMN04489810_1062</name>
</gene>
<dbReference type="EMBL" id="LT629692">
    <property type="protein sequence ID" value="SDG70885.1"/>
    <property type="molecule type" value="Genomic_DNA"/>
</dbReference>
<dbReference type="Pfam" id="PF00561">
    <property type="entry name" value="Abhydrolase_1"/>
    <property type="match status" value="1"/>
</dbReference>
<keyword evidence="3" id="KW-1185">Reference proteome</keyword>
<dbReference type="RefSeq" id="WP_157681762.1">
    <property type="nucleotide sequence ID" value="NZ_LT629692.1"/>
</dbReference>
<name>A0A1G7WFS1_9MICO</name>
<protein>
    <submittedName>
        <fullName evidence="2">Pimeloyl-ACP methyl ester carboxylesterase</fullName>
    </submittedName>
</protein>
<dbReference type="InterPro" id="IPR029058">
    <property type="entry name" value="AB_hydrolase_fold"/>
</dbReference>
<dbReference type="AlphaFoldDB" id="A0A1G7WFS1"/>
<reference evidence="2 3" key="1">
    <citation type="submission" date="2016-10" db="EMBL/GenBank/DDBJ databases">
        <authorList>
            <person name="de Groot N.N."/>
        </authorList>
    </citation>
    <scope>NUCLEOTIDE SEQUENCE [LARGE SCALE GENOMIC DNA]</scope>
    <source>
        <strain evidence="2 3">DSM 23142</strain>
    </source>
</reference>
<dbReference type="PANTHER" id="PTHR43798:SF33">
    <property type="entry name" value="HYDROLASE, PUTATIVE (AFU_ORTHOLOGUE AFUA_2G14860)-RELATED"/>
    <property type="match status" value="1"/>
</dbReference>
<organism evidence="2 3">
    <name type="scientific">Microbacterium pygmaeum</name>
    <dbReference type="NCBI Taxonomy" id="370764"/>
    <lineage>
        <taxon>Bacteria</taxon>
        <taxon>Bacillati</taxon>
        <taxon>Actinomycetota</taxon>
        <taxon>Actinomycetes</taxon>
        <taxon>Micrococcales</taxon>
        <taxon>Microbacteriaceae</taxon>
        <taxon>Microbacterium</taxon>
    </lineage>
</organism>
<sequence length="280" mass="29911">MPPSQEASKGDIHEVDLGDGRTLFMTCAGSGERTVVLESGYHESSDIWMLTEDGADRSVFERLADRYRVCAYDRPGTLLLTADAPAVTDRSTPVSMPRAGTAVIDDLHTALARSGEEGPYLLVAHSMGGLLARLYAQTYPQHLDGVVFVDAFPVEMPALLGKKWKAYATVLNATGGGSSQGYESIDVEGTIASIEASDPFPDIPIGVISKDLPFAGLPADPVGFTAEDLENAWAAAQPHLVALRPDTPHLIATGSDHYIHVRQPDLVEAMVDIVAGRSVR</sequence>
<dbReference type="GO" id="GO:0016020">
    <property type="term" value="C:membrane"/>
    <property type="evidence" value="ECO:0007669"/>
    <property type="project" value="TreeGrafter"/>
</dbReference>